<gene>
    <name evidence="2" type="ORF">ACFFGH_01520</name>
</gene>
<dbReference type="RefSeq" id="WP_386664220.1">
    <property type="nucleotide sequence ID" value="NZ_JBHLTG010000001.1"/>
</dbReference>
<name>A0ABV6RHS7_9GAMM</name>
<organism evidence="2 3">
    <name type="scientific">Lysobacter korlensis</name>
    <dbReference type="NCBI Taxonomy" id="553636"/>
    <lineage>
        <taxon>Bacteria</taxon>
        <taxon>Pseudomonadati</taxon>
        <taxon>Pseudomonadota</taxon>
        <taxon>Gammaproteobacteria</taxon>
        <taxon>Lysobacterales</taxon>
        <taxon>Lysobacteraceae</taxon>
        <taxon>Lysobacter</taxon>
    </lineage>
</organism>
<protein>
    <recommendedName>
        <fullName evidence="1">ApeI dehydratase-like domain-containing protein</fullName>
    </recommendedName>
</protein>
<evidence type="ECO:0000259" key="1">
    <source>
        <dbReference type="Pfam" id="PF22818"/>
    </source>
</evidence>
<sequence length="97" mass="10319">MRFSIAPDHPCLPGHFPGRPLVPGVVILDRVIEAVEAAHGPLDALRLPQVKFLQPLLPGETAEIELTPAADAPRWRFSVRRGETVLATGEVAAGAAP</sequence>
<dbReference type="Pfam" id="PF22818">
    <property type="entry name" value="ApeI-like"/>
    <property type="match status" value="1"/>
</dbReference>
<dbReference type="EMBL" id="JBHLTG010000001">
    <property type="protein sequence ID" value="MFC0676529.1"/>
    <property type="molecule type" value="Genomic_DNA"/>
</dbReference>
<dbReference type="InterPro" id="IPR029069">
    <property type="entry name" value="HotDog_dom_sf"/>
</dbReference>
<dbReference type="Proteomes" id="UP001589896">
    <property type="component" value="Unassembled WGS sequence"/>
</dbReference>
<proteinExistence type="predicted"/>
<reference evidence="2 3" key="1">
    <citation type="submission" date="2024-09" db="EMBL/GenBank/DDBJ databases">
        <authorList>
            <person name="Sun Q."/>
            <person name="Mori K."/>
        </authorList>
    </citation>
    <scope>NUCLEOTIDE SEQUENCE [LARGE SCALE GENOMIC DNA]</scope>
    <source>
        <strain evidence="2 3">KCTC 23076</strain>
    </source>
</reference>
<dbReference type="InterPro" id="IPR054545">
    <property type="entry name" value="ApeI-like"/>
</dbReference>
<keyword evidence="3" id="KW-1185">Reference proteome</keyword>
<feature type="domain" description="ApeI dehydratase-like" evidence="1">
    <location>
        <begin position="2"/>
        <end position="89"/>
    </location>
</feature>
<accession>A0ABV6RHS7</accession>
<evidence type="ECO:0000313" key="2">
    <source>
        <dbReference type="EMBL" id="MFC0676529.1"/>
    </source>
</evidence>
<dbReference type="Gene3D" id="3.10.129.10">
    <property type="entry name" value="Hotdog Thioesterase"/>
    <property type="match status" value="1"/>
</dbReference>
<evidence type="ECO:0000313" key="3">
    <source>
        <dbReference type="Proteomes" id="UP001589896"/>
    </source>
</evidence>
<dbReference type="SUPFAM" id="SSF54637">
    <property type="entry name" value="Thioesterase/thiol ester dehydrase-isomerase"/>
    <property type="match status" value="1"/>
</dbReference>
<comment type="caution">
    <text evidence="2">The sequence shown here is derived from an EMBL/GenBank/DDBJ whole genome shotgun (WGS) entry which is preliminary data.</text>
</comment>